<evidence type="ECO:0000259" key="8">
    <source>
        <dbReference type="Pfam" id="PF00889"/>
    </source>
</evidence>
<name>A0A0G0JVU3_9BACT</name>
<dbReference type="HAMAP" id="MF_00050">
    <property type="entry name" value="EF_Ts"/>
    <property type="match status" value="1"/>
</dbReference>
<evidence type="ECO:0000313" key="9">
    <source>
        <dbReference type="EMBL" id="KKQ70727.1"/>
    </source>
</evidence>
<dbReference type="Gene3D" id="1.10.286.20">
    <property type="match status" value="1"/>
</dbReference>
<dbReference type="Pfam" id="PF00889">
    <property type="entry name" value="EF_TS"/>
    <property type="match status" value="1"/>
</dbReference>
<dbReference type="SUPFAM" id="SSF46934">
    <property type="entry name" value="UBA-like"/>
    <property type="match status" value="1"/>
</dbReference>
<feature type="region of interest" description="Involved in Mg(2+) ion dislocation from EF-Tu" evidence="5">
    <location>
        <begin position="77"/>
        <end position="80"/>
    </location>
</feature>
<evidence type="ECO:0000256" key="7">
    <source>
        <dbReference type="RuleBase" id="RU000643"/>
    </source>
</evidence>
<protein>
    <recommendedName>
        <fullName evidence="2 5">Elongation factor Ts</fullName>
        <shortName evidence="5">EF-Ts</shortName>
    </recommendedName>
</protein>
<feature type="domain" description="Translation elongation factor EFTs/EF1B dimerisation" evidence="8">
    <location>
        <begin position="68"/>
        <end position="263"/>
    </location>
</feature>
<dbReference type="PANTHER" id="PTHR11741:SF0">
    <property type="entry name" value="ELONGATION FACTOR TS, MITOCHONDRIAL"/>
    <property type="match status" value="1"/>
</dbReference>
<dbReference type="PROSITE" id="PS01126">
    <property type="entry name" value="EF_TS_1"/>
    <property type="match status" value="1"/>
</dbReference>
<dbReference type="NCBIfam" id="TIGR00116">
    <property type="entry name" value="tsf"/>
    <property type="match status" value="1"/>
</dbReference>
<dbReference type="AlphaFoldDB" id="A0A0G0JVU3"/>
<dbReference type="InterPro" id="IPR009060">
    <property type="entry name" value="UBA-like_sf"/>
</dbReference>
<organism evidence="9 10">
    <name type="scientific">Candidatus Falkowbacteria bacterium GW2011_GWE1_38_31</name>
    <dbReference type="NCBI Taxonomy" id="1618638"/>
    <lineage>
        <taxon>Bacteria</taxon>
        <taxon>Candidatus Falkowiibacteriota</taxon>
    </lineage>
</organism>
<dbReference type="Gene3D" id="1.10.8.10">
    <property type="entry name" value="DNA helicase RuvA subunit, C-terminal domain"/>
    <property type="match status" value="1"/>
</dbReference>
<dbReference type="Gene3D" id="3.30.479.20">
    <property type="entry name" value="Elongation factor Ts, dimerisation domain"/>
    <property type="match status" value="2"/>
</dbReference>
<dbReference type="SUPFAM" id="SSF54713">
    <property type="entry name" value="Elongation factor Ts (EF-Ts), dimerisation domain"/>
    <property type="match status" value="1"/>
</dbReference>
<dbReference type="FunFam" id="1.10.8.10:FF:000001">
    <property type="entry name" value="Elongation factor Ts"/>
    <property type="match status" value="1"/>
</dbReference>
<keyword evidence="4 5" id="KW-0648">Protein biosynthesis</keyword>
<evidence type="ECO:0000256" key="1">
    <source>
        <dbReference type="ARBA" id="ARBA00005532"/>
    </source>
</evidence>
<comment type="function">
    <text evidence="5 6">Associates with the EF-Tu.GDP complex and induces the exchange of GDP to GTP. It remains bound to the aminoacyl-tRNA.EF-Tu.GTP complex up to the GTP hydrolysis stage on the ribosome.</text>
</comment>
<evidence type="ECO:0000256" key="3">
    <source>
        <dbReference type="ARBA" id="ARBA00022768"/>
    </source>
</evidence>
<reference evidence="9 10" key="1">
    <citation type="journal article" date="2015" name="Nature">
        <title>rRNA introns, odd ribosomes, and small enigmatic genomes across a large radiation of phyla.</title>
        <authorList>
            <person name="Brown C.T."/>
            <person name="Hug L.A."/>
            <person name="Thomas B.C."/>
            <person name="Sharon I."/>
            <person name="Castelle C.J."/>
            <person name="Singh A."/>
            <person name="Wilkins M.J."/>
            <person name="Williams K.H."/>
            <person name="Banfield J.F."/>
        </authorList>
    </citation>
    <scope>NUCLEOTIDE SEQUENCE [LARGE SCALE GENOMIC DNA]</scope>
</reference>
<dbReference type="InterPro" id="IPR018101">
    <property type="entry name" value="Transl_elong_Ts_CS"/>
</dbReference>
<keyword evidence="5" id="KW-0963">Cytoplasm</keyword>
<evidence type="ECO:0000256" key="5">
    <source>
        <dbReference type="HAMAP-Rule" id="MF_00050"/>
    </source>
</evidence>
<evidence type="ECO:0000313" key="10">
    <source>
        <dbReference type="Proteomes" id="UP000034022"/>
    </source>
</evidence>
<dbReference type="PANTHER" id="PTHR11741">
    <property type="entry name" value="ELONGATION FACTOR TS"/>
    <property type="match status" value="1"/>
</dbReference>
<gene>
    <name evidence="5" type="primary">tsf</name>
    <name evidence="9" type="ORF">US91_C0003G0057</name>
</gene>
<dbReference type="GO" id="GO:0003746">
    <property type="term" value="F:translation elongation factor activity"/>
    <property type="evidence" value="ECO:0007669"/>
    <property type="project" value="UniProtKB-UniRule"/>
</dbReference>
<dbReference type="InterPro" id="IPR036402">
    <property type="entry name" value="EF-Ts_dimer_sf"/>
</dbReference>
<accession>A0A0G0JVU3</accession>
<dbReference type="EMBL" id="LBUU01000003">
    <property type="protein sequence ID" value="KKQ70727.1"/>
    <property type="molecule type" value="Genomic_DNA"/>
</dbReference>
<comment type="subcellular location">
    <subcellularLocation>
        <location evidence="5 7">Cytoplasm</location>
    </subcellularLocation>
</comment>
<evidence type="ECO:0000256" key="6">
    <source>
        <dbReference type="RuleBase" id="RU000642"/>
    </source>
</evidence>
<dbReference type="InterPro" id="IPR014039">
    <property type="entry name" value="Transl_elong_EFTs/EF1B_dimer"/>
</dbReference>
<dbReference type="PATRIC" id="fig|1618638.3.peg.407"/>
<dbReference type="PROSITE" id="PS01127">
    <property type="entry name" value="EF_TS_2"/>
    <property type="match status" value="1"/>
</dbReference>
<dbReference type="FunFam" id="1.10.286.20:FF:000001">
    <property type="entry name" value="Elongation factor Ts"/>
    <property type="match status" value="1"/>
</dbReference>
<sequence length="264" mass="29257">MENIKILREKTGAGMVDCKKALDEAGGNIEMAAEILRKKGIAKAAKRGERDATEGIVKLAVNEAGNEGYILEVNSETDFVARNEKFQKFTDDLLSLLIANKPENLEALLNLEYAESNVNDALGHLSGTIGEKISVSRFAIVKGETVASYSHMGGRIGVLVALDKADKKDLAYDIAMQAAASNPRYLESSEVPAEELEKEKEIYREQLKNEGKPAEIVEKILVGKVNKYYEDVCLLNQEYIKDDKKKVKDILGDVKIEKFVRFSL</sequence>
<dbReference type="InterPro" id="IPR001816">
    <property type="entry name" value="Transl_elong_EFTs/EF1B"/>
</dbReference>
<dbReference type="CDD" id="cd14275">
    <property type="entry name" value="UBA_EF-Ts"/>
    <property type="match status" value="1"/>
</dbReference>
<proteinExistence type="inferred from homology"/>
<evidence type="ECO:0000256" key="2">
    <source>
        <dbReference type="ARBA" id="ARBA00016956"/>
    </source>
</evidence>
<comment type="caution">
    <text evidence="9">The sequence shown here is derived from an EMBL/GenBank/DDBJ whole genome shotgun (WGS) entry which is preliminary data.</text>
</comment>
<keyword evidence="3 5" id="KW-0251">Elongation factor</keyword>
<comment type="similarity">
    <text evidence="1 5 6">Belongs to the EF-Ts family.</text>
</comment>
<evidence type="ECO:0000256" key="4">
    <source>
        <dbReference type="ARBA" id="ARBA00022917"/>
    </source>
</evidence>
<dbReference type="Proteomes" id="UP000034022">
    <property type="component" value="Unassembled WGS sequence"/>
</dbReference>
<dbReference type="GO" id="GO:0005737">
    <property type="term" value="C:cytoplasm"/>
    <property type="evidence" value="ECO:0007669"/>
    <property type="project" value="UniProtKB-SubCell"/>
</dbReference>